<reference evidence="3" key="1">
    <citation type="submission" date="2009-11" db="EMBL/GenBank/DDBJ databases">
        <title>The complete chromosome 2 of Sphaerobacter thermophilus DSM 20745.</title>
        <authorList>
            <person name="Lucas S."/>
            <person name="Copeland A."/>
            <person name="Lapidus A."/>
            <person name="Glavina del Rio T."/>
            <person name="Dalin E."/>
            <person name="Tice H."/>
            <person name="Bruce D."/>
            <person name="Goodwin L."/>
            <person name="Pitluck S."/>
            <person name="Kyrpides N."/>
            <person name="Mavromatis K."/>
            <person name="Ivanova N."/>
            <person name="Mikhailova N."/>
            <person name="LaButti K.M."/>
            <person name="Clum A."/>
            <person name="Sun H.I."/>
            <person name="Brettin T."/>
            <person name="Detter J.C."/>
            <person name="Han C."/>
            <person name="Larimer F."/>
            <person name="Land M."/>
            <person name="Hauser L."/>
            <person name="Markowitz V."/>
            <person name="Cheng J.F."/>
            <person name="Hugenholtz P."/>
            <person name="Woyke T."/>
            <person name="Wu D."/>
            <person name="Steenblock K."/>
            <person name="Schneider S."/>
            <person name="Pukall R."/>
            <person name="Goeker M."/>
            <person name="Klenk H.P."/>
            <person name="Eisen J.A."/>
        </authorList>
    </citation>
    <scope>NUCLEOTIDE SEQUENCE [LARGE SCALE GENOMIC DNA]</scope>
    <source>
        <strain evidence="3">ATCC 49802 / DSM 20745 / S 6022</strain>
    </source>
</reference>
<dbReference type="KEGG" id="sti:Sthe_3473"/>
<dbReference type="AlphaFoldDB" id="D1CAM9"/>
<gene>
    <name evidence="2" type="ordered locus">Sthe_3473</name>
</gene>
<dbReference type="InParanoid" id="D1CAM9"/>
<organism evidence="2 3">
    <name type="scientific">Sphaerobacter thermophilus (strain ATCC 49802 / DSM 20745 / KCCM 41009 / NCIMB 13125 / S 6022)</name>
    <dbReference type="NCBI Taxonomy" id="479434"/>
    <lineage>
        <taxon>Bacteria</taxon>
        <taxon>Pseudomonadati</taxon>
        <taxon>Thermomicrobiota</taxon>
        <taxon>Thermomicrobia</taxon>
        <taxon>Sphaerobacterales</taxon>
        <taxon>Sphaerobacterineae</taxon>
        <taxon>Sphaerobacteraceae</taxon>
        <taxon>Sphaerobacter</taxon>
    </lineage>
</organism>
<dbReference type="HOGENOM" id="CLU_174765_0_1_0"/>
<dbReference type="EMBL" id="CP001824">
    <property type="protein sequence ID" value="ACZ40872.1"/>
    <property type="molecule type" value="Genomic_DNA"/>
</dbReference>
<dbReference type="STRING" id="479434.Sthe_3473"/>
<dbReference type="RefSeq" id="WP_012873907.1">
    <property type="nucleotide sequence ID" value="NC_013524.1"/>
</dbReference>
<dbReference type="Proteomes" id="UP000002027">
    <property type="component" value="Chromosome 2"/>
</dbReference>
<dbReference type="eggNOG" id="COG1190">
    <property type="taxonomic scope" value="Bacteria"/>
</dbReference>
<accession>D1CAM9</accession>
<name>D1CAM9_SPHTD</name>
<feature type="domain" description="KTSC" evidence="1">
    <location>
        <begin position="7"/>
        <end position="65"/>
    </location>
</feature>
<dbReference type="Pfam" id="PF13619">
    <property type="entry name" value="KTSC"/>
    <property type="match status" value="1"/>
</dbReference>
<sequence length="73" mass="8658">MHRQAVESSMIRSVGYDPDRQILEIEFVKSGDVYQYRDVPKPVYQELLAATSHGQYFQARIRGEYRYQKLAHH</sequence>
<dbReference type="InterPro" id="IPR025309">
    <property type="entry name" value="KTSC_dom"/>
</dbReference>
<evidence type="ECO:0000313" key="2">
    <source>
        <dbReference type="EMBL" id="ACZ40872.1"/>
    </source>
</evidence>
<proteinExistence type="predicted"/>
<protein>
    <recommendedName>
        <fullName evidence="1">KTSC domain-containing protein</fullName>
    </recommendedName>
</protein>
<dbReference type="OrthoDB" id="164733at2"/>
<evidence type="ECO:0000259" key="1">
    <source>
        <dbReference type="Pfam" id="PF13619"/>
    </source>
</evidence>
<evidence type="ECO:0000313" key="3">
    <source>
        <dbReference type="Proteomes" id="UP000002027"/>
    </source>
</evidence>
<reference evidence="2 3" key="2">
    <citation type="journal article" date="2010" name="Stand. Genomic Sci.">
        <title>Complete genome sequence of Desulfohalobium retbaense type strain (HR(100)).</title>
        <authorList>
            <person name="Spring S."/>
            <person name="Nolan M."/>
            <person name="Lapidus A."/>
            <person name="Glavina Del Rio T."/>
            <person name="Copeland A."/>
            <person name="Tice H."/>
            <person name="Cheng J.F."/>
            <person name="Lucas S."/>
            <person name="Land M."/>
            <person name="Chen F."/>
            <person name="Bruce D."/>
            <person name="Goodwin L."/>
            <person name="Pitluck S."/>
            <person name="Ivanova N."/>
            <person name="Mavromatis K."/>
            <person name="Mikhailova N."/>
            <person name="Pati A."/>
            <person name="Chen A."/>
            <person name="Palaniappan K."/>
            <person name="Hauser L."/>
            <person name="Chang Y.J."/>
            <person name="Jeffries C.D."/>
            <person name="Munk C."/>
            <person name="Kiss H."/>
            <person name="Chain P."/>
            <person name="Han C."/>
            <person name="Brettin T."/>
            <person name="Detter J.C."/>
            <person name="Schuler E."/>
            <person name="Goker M."/>
            <person name="Rohde M."/>
            <person name="Bristow J."/>
            <person name="Eisen J.A."/>
            <person name="Markowitz V."/>
            <person name="Hugenholtz P."/>
            <person name="Kyrpides N.C."/>
            <person name="Klenk H.P."/>
        </authorList>
    </citation>
    <scope>NUCLEOTIDE SEQUENCE [LARGE SCALE GENOMIC DNA]</scope>
    <source>
        <strain evidence="3">ATCC 49802 / DSM 20745 / S 6022</strain>
    </source>
</reference>
<keyword evidence="3" id="KW-1185">Reference proteome</keyword>